<keyword evidence="3" id="KW-1185">Reference proteome</keyword>
<dbReference type="Proteomes" id="UP000184291">
    <property type="component" value="Unassembled WGS sequence"/>
</dbReference>
<protein>
    <recommendedName>
        <fullName evidence="4">Abc-2 family transporter protein</fullName>
    </recommendedName>
</protein>
<name>A0A1M4RYC7_9ACTO</name>
<evidence type="ECO:0000256" key="1">
    <source>
        <dbReference type="SAM" id="Phobius"/>
    </source>
</evidence>
<keyword evidence="1" id="KW-1133">Transmembrane helix</keyword>
<sequence length="282" mass="29683">MQALAKRLRIALLRVPQEHPDSTSCASLAGRPSATPMTAAIAAEVRKTASLTTIRQCVLLGLTGIAAVSWFGVLQTISYTQAGRPEDTGGIAAADWPLLALHYGKVIPVLLGAWIFGQDMATGTRRMMFLASSSRIRIACGKMFLATLLTSATALACSLGALTPFLGASERAADGVGGFQLSPARFGWLIGYWVVIALLSAAITAATRNTVIAVAPLLIWTIGLSDLLTNALPSLKIVFDQVFKTAYQSGFTPSASELTATAIQLIVVMTIGAVIFIRRDCG</sequence>
<reference evidence="3" key="1">
    <citation type="submission" date="2016-09" db="EMBL/GenBank/DDBJ databases">
        <authorList>
            <person name="Strepis N."/>
        </authorList>
    </citation>
    <scope>NUCLEOTIDE SEQUENCE [LARGE SCALE GENOMIC DNA]</scope>
</reference>
<keyword evidence="1" id="KW-0472">Membrane</keyword>
<evidence type="ECO:0000313" key="3">
    <source>
        <dbReference type="Proteomes" id="UP000184291"/>
    </source>
</evidence>
<evidence type="ECO:0008006" key="4">
    <source>
        <dbReference type="Google" id="ProtNLM"/>
    </source>
</evidence>
<feature type="transmembrane region" description="Helical" evidence="1">
    <location>
        <begin position="98"/>
        <end position="117"/>
    </location>
</feature>
<accession>A0A1M4RYC7</accession>
<keyword evidence="1" id="KW-0812">Transmembrane</keyword>
<dbReference type="AlphaFoldDB" id="A0A1M4RYC7"/>
<feature type="transmembrane region" description="Helical" evidence="1">
    <location>
        <begin position="57"/>
        <end position="78"/>
    </location>
</feature>
<dbReference type="EMBL" id="FQTT01000009">
    <property type="protein sequence ID" value="SHE24958.1"/>
    <property type="molecule type" value="Genomic_DNA"/>
</dbReference>
<feature type="transmembrane region" description="Helical" evidence="1">
    <location>
        <begin position="258"/>
        <end position="277"/>
    </location>
</feature>
<proteinExistence type="predicted"/>
<feature type="transmembrane region" description="Helical" evidence="1">
    <location>
        <begin position="217"/>
        <end position="238"/>
    </location>
</feature>
<gene>
    <name evidence="2" type="ORF">ACGLYG10_1170</name>
</gene>
<feature type="transmembrane region" description="Helical" evidence="1">
    <location>
        <begin position="186"/>
        <end position="205"/>
    </location>
</feature>
<feature type="transmembrane region" description="Helical" evidence="1">
    <location>
        <begin position="138"/>
        <end position="166"/>
    </location>
</feature>
<evidence type="ECO:0000313" key="2">
    <source>
        <dbReference type="EMBL" id="SHE24958.1"/>
    </source>
</evidence>
<organism evidence="2 3">
    <name type="scientific">Actinomyces glycerinitolerans</name>
    <dbReference type="NCBI Taxonomy" id="1892869"/>
    <lineage>
        <taxon>Bacteria</taxon>
        <taxon>Bacillati</taxon>
        <taxon>Actinomycetota</taxon>
        <taxon>Actinomycetes</taxon>
        <taxon>Actinomycetales</taxon>
        <taxon>Actinomycetaceae</taxon>
        <taxon>Actinomyces</taxon>
    </lineage>
</organism>